<proteinExistence type="predicted"/>
<dbReference type="EMBL" id="JAPFFF010000029">
    <property type="protein sequence ID" value="KAK8846296.1"/>
    <property type="molecule type" value="Genomic_DNA"/>
</dbReference>
<evidence type="ECO:0000313" key="1">
    <source>
        <dbReference type="EMBL" id="KAK8846296.1"/>
    </source>
</evidence>
<dbReference type="Proteomes" id="UP001470230">
    <property type="component" value="Unassembled WGS sequence"/>
</dbReference>
<keyword evidence="2" id="KW-1185">Reference proteome</keyword>
<accession>A0ABR2HFS7</accession>
<protein>
    <submittedName>
        <fullName evidence="1">Uncharacterized protein</fullName>
    </submittedName>
</protein>
<name>A0ABR2HFS7_9EUKA</name>
<sequence length="196" mass="23652">MIKTQVKKRQHHPFRNHDDLLFEQSRTKSSKDCSYINKMMKNIFDHLNQHNVNEYQMFIELFKNSGLKMASIVSMMSEFRKYVSEELNKSKEIEWLKIRELRKVDHTGKNLVFNRFACEYPKELYDFVETYLSQNHSEIQNLSFLLKEFKEKIELVTKQEKQELFSNVSFSVIKFTKSSEDEEPLIFNNDDEYFSD</sequence>
<gene>
    <name evidence="1" type="ORF">M9Y10_020302</name>
</gene>
<organism evidence="1 2">
    <name type="scientific">Tritrichomonas musculus</name>
    <dbReference type="NCBI Taxonomy" id="1915356"/>
    <lineage>
        <taxon>Eukaryota</taxon>
        <taxon>Metamonada</taxon>
        <taxon>Parabasalia</taxon>
        <taxon>Tritrichomonadida</taxon>
        <taxon>Tritrichomonadidae</taxon>
        <taxon>Tritrichomonas</taxon>
    </lineage>
</organism>
<evidence type="ECO:0000313" key="2">
    <source>
        <dbReference type="Proteomes" id="UP001470230"/>
    </source>
</evidence>
<reference evidence="1 2" key="1">
    <citation type="submission" date="2024-04" db="EMBL/GenBank/DDBJ databases">
        <title>Tritrichomonas musculus Genome.</title>
        <authorList>
            <person name="Alves-Ferreira E."/>
            <person name="Grigg M."/>
            <person name="Lorenzi H."/>
            <person name="Galac M."/>
        </authorList>
    </citation>
    <scope>NUCLEOTIDE SEQUENCE [LARGE SCALE GENOMIC DNA]</scope>
    <source>
        <strain evidence="1 2">EAF2021</strain>
    </source>
</reference>
<comment type="caution">
    <text evidence="1">The sequence shown here is derived from an EMBL/GenBank/DDBJ whole genome shotgun (WGS) entry which is preliminary data.</text>
</comment>